<dbReference type="GO" id="GO:0008153">
    <property type="term" value="P:4-aminobenzoate biosynthetic process"/>
    <property type="evidence" value="ECO:0007669"/>
    <property type="project" value="UniProtKB-UniRule"/>
</dbReference>
<comment type="similarity">
    <text evidence="2">Belongs to the class-IV pyridoxal-phosphate-dependent aminotransferase family.</text>
</comment>
<evidence type="ECO:0000256" key="7">
    <source>
        <dbReference type="ARBA" id="ARBA00035633"/>
    </source>
</evidence>
<dbReference type="Proteomes" id="UP000256561">
    <property type="component" value="Unassembled WGS sequence"/>
</dbReference>
<comment type="catalytic activity">
    <reaction evidence="9">
        <text>4-amino-4-deoxychorismate = 4-aminobenzoate + pyruvate + H(+)</text>
        <dbReference type="Rhea" id="RHEA:16201"/>
        <dbReference type="ChEBI" id="CHEBI:15361"/>
        <dbReference type="ChEBI" id="CHEBI:15378"/>
        <dbReference type="ChEBI" id="CHEBI:17836"/>
        <dbReference type="ChEBI" id="CHEBI:58406"/>
        <dbReference type="EC" id="4.1.3.38"/>
    </reaction>
</comment>
<evidence type="ECO:0000256" key="10">
    <source>
        <dbReference type="ARBA" id="ARBA00054027"/>
    </source>
</evidence>
<dbReference type="InterPro" id="IPR001544">
    <property type="entry name" value="Aminotrans_IV"/>
</dbReference>
<organism evidence="13 14">
    <name type="scientific">Alteromonas aestuariivivens</name>
    <dbReference type="NCBI Taxonomy" id="1938339"/>
    <lineage>
        <taxon>Bacteria</taxon>
        <taxon>Pseudomonadati</taxon>
        <taxon>Pseudomonadota</taxon>
        <taxon>Gammaproteobacteria</taxon>
        <taxon>Alteromonadales</taxon>
        <taxon>Alteromonadaceae</taxon>
        <taxon>Alteromonas/Salinimonas group</taxon>
        <taxon>Alteromonas</taxon>
    </lineage>
</organism>
<keyword evidence="6 13" id="KW-0456">Lyase</keyword>
<dbReference type="GO" id="GO:0008696">
    <property type="term" value="F:4-amino-4-deoxychorismate lyase activity"/>
    <property type="evidence" value="ECO:0007669"/>
    <property type="project" value="UniProtKB-UniRule"/>
</dbReference>
<sequence length="276" mass="30331">MDYATHPNQFSINDRAANYGDGVFTTMAVDQGRVALFRRHLDRLQHDSAKLGISFDAEALAAQIRSHATDMQHGVLKVLLSAGEGGRGYARSAQCSSGIFITRHMLPEHYNQWRQSGIQVDVSSLKLARQPALAGLKHLNRLEQVLIKRELANSTAQDAIVCDQQGCVVETSAANLFWLRDGIWYTPELSDCGVAGVMRGFLLDWFANSGVTVEVGRYSLSQLGQAQAVMLCNALMQIVPVTGMGGAAEQTFDPEPVRQLANNVITSYQEEYDQLD</sequence>
<comment type="cofactor">
    <cofactor evidence="1">
        <name>pyridoxal 5'-phosphate</name>
        <dbReference type="ChEBI" id="CHEBI:597326"/>
    </cofactor>
</comment>
<proteinExistence type="inferred from homology"/>
<dbReference type="Gene3D" id="3.30.470.10">
    <property type="match status" value="1"/>
</dbReference>
<evidence type="ECO:0000256" key="9">
    <source>
        <dbReference type="ARBA" id="ARBA00049529"/>
    </source>
</evidence>
<comment type="caution">
    <text evidence="13">The sequence shown here is derived from an EMBL/GenBank/DDBJ whole genome shotgun (WGS) entry which is preliminary data.</text>
</comment>
<evidence type="ECO:0000256" key="1">
    <source>
        <dbReference type="ARBA" id="ARBA00001933"/>
    </source>
</evidence>
<dbReference type="EMBL" id="QRHA01000003">
    <property type="protein sequence ID" value="RDV27421.1"/>
    <property type="molecule type" value="Genomic_DNA"/>
</dbReference>
<dbReference type="NCBIfam" id="TIGR03461">
    <property type="entry name" value="pabC_Proteo"/>
    <property type="match status" value="1"/>
</dbReference>
<keyword evidence="4" id="KW-0663">Pyridoxal phosphate</keyword>
<dbReference type="NCBIfam" id="NF004761">
    <property type="entry name" value="PRK06092.1"/>
    <property type="match status" value="1"/>
</dbReference>
<keyword evidence="14" id="KW-1185">Reference proteome</keyword>
<comment type="function">
    <text evidence="10">Involved in the biosynthesis of p-aminobenzoate (PABA), a precursor of tetrahydrofolate. Converts 4-amino-4-deoxychorismate into 4-aminobenzoate (PABA) and pyruvate.</text>
</comment>
<evidence type="ECO:0000256" key="2">
    <source>
        <dbReference type="ARBA" id="ARBA00009320"/>
    </source>
</evidence>
<dbReference type="Gene3D" id="3.20.10.10">
    <property type="entry name" value="D-amino Acid Aminotransferase, subunit A, domain 2"/>
    <property type="match status" value="1"/>
</dbReference>
<dbReference type="InterPro" id="IPR017824">
    <property type="entry name" value="Aminodeoxychorismate_lyase_IV"/>
</dbReference>
<evidence type="ECO:0000313" key="13">
    <source>
        <dbReference type="EMBL" id="RDV27421.1"/>
    </source>
</evidence>
<evidence type="ECO:0000256" key="8">
    <source>
        <dbReference type="ARBA" id="ARBA00035676"/>
    </source>
</evidence>
<accession>A0A3D8MBB0</accession>
<dbReference type="PANTHER" id="PTHR42743:SF2">
    <property type="entry name" value="AMINODEOXYCHORISMATE LYASE"/>
    <property type="match status" value="1"/>
</dbReference>
<dbReference type="Pfam" id="PF01063">
    <property type="entry name" value="Aminotran_4"/>
    <property type="match status" value="1"/>
</dbReference>
<dbReference type="RefSeq" id="WP_115592324.1">
    <property type="nucleotide sequence ID" value="NZ_QRHA01000003.1"/>
</dbReference>
<dbReference type="InterPro" id="IPR036038">
    <property type="entry name" value="Aminotransferase-like"/>
</dbReference>
<evidence type="ECO:0000256" key="6">
    <source>
        <dbReference type="ARBA" id="ARBA00023239"/>
    </source>
</evidence>
<comment type="subunit">
    <text evidence="3">Homodimer.</text>
</comment>
<evidence type="ECO:0000256" key="5">
    <source>
        <dbReference type="ARBA" id="ARBA00022909"/>
    </source>
</evidence>
<dbReference type="FunFam" id="3.20.10.10:FF:000002">
    <property type="entry name" value="D-alanine aminotransferase"/>
    <property type="match status" value="1"/>
</dbReference>
<reference evidence="14" key="1">
    <citation type="submission" date="2018-08" db="EMBL/GenBank/DDBJ databases">
        <authorList>
            <person name="Zhang J."/>
            <person name="Du Z.-J."/>
        </authorList>
    </citation>
    <scope>NUCLEOTIDE SEQUENCE [LARGE SCALE GENOMIC DNA]</scope>
    <source>
        <strain evidence="14">KCTC 52655</strain>
    </source>
</reference>
<dbReference type="EC" id="4.1.3.38" evidence="8 12"/>
<dbReference type="AlphaFoldDB" id="A0A3D8MBB0"/>
<gene>
    <name evidence="13" type="primary">pabC</name>
    <name evidence="13" type="ORF">DXV75_05160</name>
</gene>
<protein>
    <recommendedName>
        <fullName evidence="11 12">Aminodeoxychorismate lyase</fullName>
        <ecNumber evidence="8 12">4.1.3.38</ecNumber>
    </recommendedName>
</protein>
<dbReference type="PANTHER" id="PTHR42743">
    <property type="entry name" value="AMINO-ACID AMINOTRANSFERASE"/>
    <property type="match status" value="1"/>
</dbReference>
<dbReference type="SUPFAM" id="SSF56752">
    <property type="entry name" value="D-aminoacid aminotransferase-like PLP-dependent enzymes"/>
    <property type="match status" value="1"/>
</dbReference>
<dbReference type="GO" id="GO:0046656">
    <property type="term" value="P:folic acid biosynthetic process"/>
    <property type="evidence" value="ECO:0007669"/>
    <property type="project" value="UniProtKB-KW"/>
</dbReference>
<keyword evidence="5" id="KW-0289">Folate biosynthesis</keyword>
<comment type="pathway">
    <text evidence="7">Cofactor biosynthesis; tetrahydrofolate biosynthesis; 4-aminobenzoate from chorismate: step 2/2.</text>
</comment>
<dbReference type="GO" id="GO:0005829">
    <property type="term" value="C:cytosol"/>
    <property type="evidence" value="ECO:0007669"/>
    <property type="project" value="TreeGrafter"/>
</dbReference>
<dbReference type="InterPro" id="IPR050571">
    <property type="entry name" value="Class-IV_PLP-Dep_Aminotrnsfr"/>
</dbReference>
<dbReference type="OrthoDB" id="9805628at2"/>
<dbReference type="InterPro" id="IPR043131">
    <property type="entry name" value="BCAT-like_N"/>
</dbReference>
<dbReference type="InterPro" id="IPR043132">
    <property type="entry name" value="BCAT-like_C"/>
</dbReference>
<evidence type="ECO:0000256" key="4">
    <source>
        <dbReference type="ARBA" id="ARBA00022898"/>
    </source>
</evidence>
<evidence type="ECO:0000256" key="11">
    <source>
        <dbReference type="ARBA" id="ARBA00069174"/>
    </source>
</evidence>
<evidence type="ECO:0000313" key="14">
    <source>
        <dbReference type="Proteomes" id="UP000256561"/>
    </source>
</evidence>
<dbReference type="GO" id="GO:0030170">
    <property type="term" value="F:pyridoxal phosphate binding"/>
    <property type="evidence" value="ECO:0007669"/>
    <property type="project" value="InterPro"/>
</dbReference>
<name>A0A3D8MBB0_9ALTE</name>
<evidence type="ECO:0000256" key="12">
    <source>
        <dbReference type="NCBIfam" id="TIGR03461"/>
    </source>
</evidence>
<evidence type="ECO:0000256" key="3">
    <source>
        <dbReference type="ARBA" id="ARBA00011738"/>
    </source>
</evidence>